<name>A0A090SWJ8_9VIBR</name>
<keyword evidence="1" id="KW-1133">Transmembrane helix</keyword>
<dbReference type="EMBL" id="BBMT01000001">
    <property type="protein sequence ID" value="GAL32046.1"/>
    <property type="molecule type" value="Genomic_DNA"/>
</dbReference>
<dbReference type="AlphaFoldDB" id="A0A090SWJ8"/>
<keyword evidence="1" id="KW-0472">Membrane</keyword>
<gene>
    <name evidence="2" type="ORF">JCM19240_5477</name>
</gene>
<comment type="caution">
    <text evidence="2">The sequence shown here is derived from an EMBL/GenBank/DDBJ whole genome shotgun (WGS) entry which is preliminary data.</text>
</comment>
<keyword evidence="3" id="KW-1185">Reference proteome</keyword>
<evidence type="ECO:0000313" key="3">
    <source>
        <dbReference type="Proteomes" id="UP000029224"/>
    </source>
</evidence>
<keyword evidence="1" id="KW-0812">Transmembrane</keyword>
<dbReference type="Proteomes" id="UP000029224">
    <property type="component" value="Unassembled WGS sequence"/>
</dbReference>
<reference evidence="2 3" key="1">
    <citation type="submission" date="2014-09" db="EMBL/GenBank/DDBJ databases">
        <title>Vibrio maritimus JCM 19240. (C210) whole genome shotgun sequence.</title>
        <authorList>
            <person name="Sawabe T."/>
            <person name="Meirelles P."/>
            <person name="Nakanishi M."/>
            <person name="Sayaka M."/>
            <person name="Hattori M."/>
            <person name="Ohkuma M."/>
        </authorList>
    </citation>
    <scope>NUCLEOTIDE SEQUENCE [LARGE SCALE GENOMIC DNA]</scope>
    <source>
        <strain evidence="2 3">JCM 19240</strain>
    </source>
</reference>
<proteinExistence type="predicted"/>
<protein>
    <submittedName>
        <fullName evidence="2">Uncharacterized protein</fullName>
    </submittedName>
</protein>
<evidence type="ECO:0000256" key="1">
    <source>
        <dbReference type="SAM" id="Phobius"/>
    </source>
</evidence>
<evidence type="ECO:0000313" key="2">
    <source>
        <dbReference type="EMBL" id="GAL32046.1"/>
    </source>
</evidence>
<accession>A0A090SWJ8</accession>
<organism evidence="2 3">
    <name type="scientific">Vibrio maritimus</name>
    <dbReference type="NCBI Taxonomy" id="990268"/>
    <lineage>
        <taxon>Bacteria</taxon>
        <taxon>Pseudomonadati</taxon>
        <taxon>Pseudomonadota</taxon>
        <taxon>Gammaproteobacteria</taxon>
        <taxon>Vibrionales</taxon>
        <taxon>Vibrionaceae</taxon>
        <taxon>Vibrio</taxon>
    </lineage>
</organism>
<feature type="transmembrane region" description="Helical" evidence="1">
    <location>
        <begin position="9"/>
        <end position="32"/>
    </location>
</feature>
<sequence length="37" mass="4349">MFEHDIEPVTLFIICIAPLSYPLIVTIVWFLLQQFVV</sequence>
<reference evidence="2 3" key="2">
    <citation type="submission" date="2014-09" db="EMBL/GenBank/DDBJ databases">
        <authorList>
            <consortium name="NBRP consortium"/>
            <person name="Sawabe T."/>
            <person name="Meirelles P."/>
            <person name="Nakanishi M."/>
            <person name="Sayaka M."/>
            <person name="Hattori M."/>
            <person name="Ohkuma M."/>
        </authorList>
    </citation>
    <scope>NUCLEOTIDE SEQUENCE [LARGE SCALE GENOMIC DNA]</scope>
    <source>
        <strain evidence="2 3">JCM 19240</strain>
    </source>
</reference>